<sequence length="84" mass="9520">MKPDQSDHELLLISQLLFDSIPTVLVANLGTAGKSRRQTRRAAGQAGIRQQQGQEARARGLERRPSLFPVNRRSSRFQSTGYRW</sequence>
<feature type="compositionally biased region" description="Basic and acidic residues" evidence="1">
    <location>
        <begin position="56"/>
        <end position="65"/>
    </location>
</feature>
<keyword evidence="2" id="KW-0812">Transmembrane</keyword>
<feature type="region of interest" description="Disordered" evidence="1">
    <location>
        <begin position="32"/>
        <end position="84"/>
    </location>
</feature>
<reference evidence="3" key="1">
    <citation type="submission" date="2021-06" db="EMBL/GenBank/DDBJ databases">
        <title>Comparative genomics, transcriptomics and evolutionary studies reveal genomic signatures of adaptation to plant cell wall in hemibiotrophic fungi.</title>
        <authorList>
            <consortium name="DOE Joint Genome Institute"/>
            <person name="Baroncelli R."/>
            <person name="Diaz J.F."/>
            <person name="Benocci T."/>
            <person name="Peng M."/>
            <person name="Battaglia E."/>
            <person name="Haridas S."/>
            <person name="Andreopoulos W."/>
            <person name="Labutti K."/>
            <person name="Pangilinan J."/>
            <person name="Floch G.L."/>
            <person name="Makela M.R."/>
            <person name="Henrissat B."/>
            <person name="Grigoriev I.V."/>
            <person name="Crouch J.A."/>
            <person name="De Vries R.P."/>
            <person name="Sukno S.A."/>
            <person name="Thon M.R."/>
        </authorList>
    </citation>
    <scope>NUCLEOTIDE SEQUENCE</scope>
    <source>
        <strain evidence="3">MAFF235873</strain>
    </source>
</reference>
<feature type="compositionally biased region" description="Low complexity" evidence="1">
    <location>
        <begin position="41"/>
        <end position="55"/>
    </location>
</feature>
<organism evidence="3 4">
    <name type="scientific">Colletotrichum zoysiae</name>
    <dbReference type="NCBI Taxonomy" id="1216348"/>
    <lineage>
        <taxon>Eukaryota</taxon>
        <taxon>Fungi</taxon>
        <taxon>Dikarya</taxon>
        <taxon>Ascomycota</taxon>
        <taxon>Pezizomycotina</taxon>
        <taxon>Sordariomycetes</taxon>
        <taxon>Hypocreomycetidae</taxon>
        <taxon>Glomerellales</taxon>
        <taxon>Glomerellaceae</taxon>
        <taxon>Colletotrichum</taxon>
        <taxon>Colletotrichum graminicola species complex</taxon>
    </lineage>
</organism>
<keyword evidence="2" id="KW-0472">Membrane</keyword>
<dbReference type="AlphaFoldDB" id="A0AAD9HJC7"/>
<evidence type="ECO:0000313" key="3">
    <source>
        <dbReference type="EMBL" id="KAK2030185.1"/>
    </source>
</evidence>
<feature type="transmembrane region" description="Helical" evidence="2">
    <location>
        <begin position="12"/>
        <end position="31"/>
    </location>
</feature>
<dbReference type="EMBL" id="MU842854">
    <property type="protein sequence ID" value="KAK2030185.1"/>
    <property type="molecule type" value="Genomic_DNA"/>
</dbReference>
<proteinExistence type="predicted"/>
<name>A0AAD9HJC7_9PEZI</name>
<gene>
    <name evidence="3" type="ORF">LX32DRAFT_727453</name>
</gene>
<keyword evidence="4" id="KW-1185">Reference proteome</keyword>
<keyword evidence="2" id="KW-1133">Transmembrane helix</keyword>
<comment type="caution">
    <text evidence="3">The sequence shown here is derived from an EMBL/GenBank/DDBJ whole genome shotgun (WGS) entry which is preliminary data.</text>
</comment>
<evidence type="ECO:0000256" key="1">
    <source>
        <dbReference type="SAM" id="MobiDB-lite"/>
    </source>
</evidence>
<dbReference type="Proteomes" id="UP001232148">
    <property type="component" value="Unassembled WGS sequence"/>
</dbReference>
<protein>
    <submittedName>
        <fullName evidence="3">Uncharacterized protein</fullName>
    </submittedName>
</protein>
<evidence type="ECO:0000256" key="2">
    <source>
        <dbReference type="SAM" id="Phobius"/>
    </source>
</evidence>
<accession>A0AAD9HJC7</accession>
<evidence type="ECO:0000313" key="4">
    <source>
        <dbReference type="Proteomes" id="UP001232148"/>
    </source>
</evidence>